<feature type="transmembrane region" description="Helical" evidence="1">
    <location>
        <begin position="119"/>
        <end position="141"/>
    </location>
</feature>
<evidence type="ECO:0000256" key="1">
    <source>
        <dbReference type="SAM" id="Phobius"/>
    </source>
</evidence>
<gene>
    <name evidence="2" type="ORF">GCM10022236_39220</name>
</gene>
<dbReference type="EMBL" id="BAABAB010000031">
    <property type="protein sequence ID" value="GAA3632834.1"/>
    <property type="molecule type" value="Genomic_DNA"/>
</dbReference>
<feature type="transmembrane region" description="Helical" evidence="1">
    <location>
        <begin position="34"/>
        <end position="53"/>
    </location>
</feature>
<dbReference type="InterPro" id="IPR016181">
    <property type="entry name" value="Acyl_CoA_acyltransferase"/>
</dbReference>
<comment type="caution">
    <text evidence="2">The sequence shown here is derived from an EMBL/GenBank/DDBJ whole genome shotgun (WGS) entry which is preliminary data.</text>
</comment>
<organism evidence="2 3">
    <name type="scientific">Microlunatus ginsengisoli</name>
    <dbReference type="NCBI Taxonomy" id="363863"/>
    <lineage>
        <taxon>Bacteria</taxon>
        <taxon>Bacillati</taxon>
        <taxon>Actinomycetota</taxon>
        <taxon>Actinomycetes</taxon>
        <taxon>Propionibacteriales</taxon>
        <taxon>Propionibacteriaceae</taxon>
        <taxon>Microlunatus</taxon>
    </lineage>
</organism>
<feature type="transmembrane region" description="Helical" evidence="1">
    <location>
        <begin position="84"/>
        <end position="107"/>
    </location>
</feature>
<reference evidence="3" key="1">
    <citation type="journal article" date="2019" name="Int. J. Syst. Evol. Microbiol.">
        <title>The Global Catalogue of Microorganisms (GCM) 10K type strain sequencing project: providing services to taxonomists for standard genome sequencing and annotation.</title>
        <authorList>
            <consortium name="The Broad Institute Genomics Platform"/>
            <consortium name="The Broad Institute Genome Sequencing Center for Infectious Disease"/>
            <person name="Wu L."/>
            <person name="Ma J."/>
        </authorList>
    </citation>
    <scope>NUCLEOTIDE SEQUENCE [LARGE SCALE GENOMIC DNA]</scope>
    <source>
        <strain evidence="3">JCM 16929</strain>
    </source>
</reference>
<keyword evidence="3" id="KW-1185">Reference proteome</keyword>
<keyword evidence="1" id="KW-1133">Transmembrane helix</keyword>
<proteinExistence type="predicted"/>
<protein>
    <recommendedName>
        <fullName evidence="4">N-acetyltransferase domain-containing protein</fullName>
    </recommendedName>
</protein>
<evidence type="ECO:0008006" key="4">
    <source>
        <dbReference type="Google" id="ProtNLM"/>
    </source>
</evidence>
<dbReference type="Proteomes" id="UP001501490">
    <property type="component" value="Unassembled WGS sequence"/>
</dbReference>
<accession>A0ABP7AHK2</accession>
<keyword evidence="1" id="KW-0812">Transmembrane</keyword>
<keyword evidence="1" id="KW-0472">Membrane</keyword>
<dbReference type="SUPFAM" id="SSF55729">
    <property type="entry name" value="Acyl-CoA N-acyltransferases (Nat)"/>
    <property type="match status" value="1"/>
</dbReference>
<name>A0ABP7AHK2_9ACTN</name>
<dbReference type="RefSeq" id="WP_344807760.1">
    <property type="nucleotide sequence ID" value="NZ_BAABAB010000031.1"/>
</dbReference>
<sequence length="249" mass="26896">MKTVWSPRWRWVLRISWTLAHTWGLLSSRLPGPIGGIVAAPLALLNLPFVLAARASRTLAAVSPHAALLAVPVRPVRARFAHRLLGLVMTISIMVIVTAISIPVLVVDILVLDDGPLSTIYWTVLLMVALVGLVDGIGMFAGAREAFGLSALLAVRYPTRSVVLLGTFGAWPRHQGHGRQLITACAADLRRDPHWDVVVAGAVTDDLAALYQRLGLTMISSATRGPRRILAADLRPDWATSPEPPRITT</sequence>
<evidence type="ECO:0000313" key="2">
    <source>
        <dbReference type="EMBL" id="GAA3632834.1"/>
    </source>
</evidence>
<evidence type="ECO:0000313" key="3">
    <source>
        <dbReference type="Proteomes" id="UP001501490"/>
    </source>
</evidence>